<keyword evidence="2" id="KW-1185">Reference proteome</keyword>
<sequence length="40" mass="4687">MATVKKAKNKKSLFFLKLDCRSFATGKFWGRKFCKSRNTI</sequence>
<evidence type="ECO:0000313" key="2">
    <source>
        <dbReference type="Proteomes" id="UP000016521"/>
    </source>
</evidence>
<name>A0ABM6NLS8_PSEO7</name>
<dbReference type="Proteomes" id="UP000016521">
    <property type="component" value="Chromosome II"/>
</dbReference>
<gene>
    <name evidence="1" type="ORF">PPIS_b0656</name>
</gene>
<evidence type="ECO:0000313" key="1">
    <source>
        <dbReference type="EMBL" id="ATD09772.1"/>
    </source>
</evidence>
<dbReference type="EMBL" id="CP011925">
    <property type="protein sequence ID" value="ATD09772.1"/>
    <property type="molecule type" value="Genomic_DNA"/>
</dbReference>
<protein>
    <submittedName>
        <fullName evidence="1">Uncharacterized protein</fullName>
    </submittedName>
</protein>
<organism evidence="1 2">
    <name type="scientific">Pseudoalteromonas piscicida</name>
    <dbReference type="NCBI Taxonomy" id="43662"/>
    <lineage>
        <taxon>Bacteria</taxon>
        <taxon>Pseudomonadati</taxon>
        <taxon>Pseudomonadota</taxon>
        <taxon>Gammaproteobacteria</taxon>
        <taxon>Alteromonadales</taxon>
        <taxon>Pseudoalteromonadaceae</taxon>
        <taxon>Pseudoalteromonas</taxon>
    </lineage>
</organism>
<accession>A0ABM6NLS8</accession>
<proteinExistence type="predicted"/>
<reference evidence="1 2" key="1">
    <citation type="submission" date="2015-06" db="EMBL/GenBank/DDBJ databases">
        <authorList>
            <person name="Xie B.-B."/>
            <person name="Rong J.-C."/>
            <person name="Qin Q.-L."/>
            <person name="Zhang Y.-Z."/>
        </authorList>
    </citation>
    <scope>NUCLEOTIDE SEQUENCE [LARGE SCALE GENOMIC DNA]</scope>
    <source>
        <strain evidence="1 2">JCM 20779</strain>
    </source>
</reference>